<keyword evidence="3" id="KW-0158">Chromosome</keyword>
<protein>
    <submittedName>
        <fullName evidence="13">Meiosis-specific protein ASY1</fullName>
    </submittedName>
</protein>
<feature type="domain" description="FCP1 homology" evidence="12">
    <location>
        <begin position="326"/>
        <end position="476"/>
    </location>
</feature>
<dbReference type="NCBIfam" id="TIGR02251">
    <property type="entry name" value="HIF-SF_euk"/>
    <property type="match status" value="1"/>
</dbReference>
<evidence type="ECO:0000256" key="1">
    <source>
        <dbReference type="ARBA" id="ARBA00004123"/>
    </source>
</evidence>
<name>A0A371IA00_MUCPR</name>
<dbReference type="PANTHER" id="PTHR48225:SF7">
    <property type="entry name" value="MEIOSIS-SPECIFIC PROTEIN HOP1"/>
    <property type="match status" value="1"/>
</dbReference>
<evidence type="ECO:0000259" key="12">
    <source>
        <dbReference type="PROSITE" id="PS50969"/>
    </source>
</evidence>
<evidence type="ECO:0000313" key="13">
    <source>
        <dbReference type="EMBL" id="RDY11856.1"/>
    </source>
</evidence>
<comment type="caution">
    <text evidence="13">The sequence shown here is derived from an EMBL/GenBank/DDBJ whole genome shotgun (WGS) entry which is preliminary data.</text>
</comment>
<evidence type="ECO:0000256" key="9">
    <source>
        <dbReference type="ARBA" id="ARBA00038355"/>
    </source>
</evidence>
<dbReference type="EMBL" id="QJKJ01000565">
    <property type="protein sequence ID" value="RDY11856.1"/>
    <property type="molecule type" value="Genomic_DNA"/>
</dbReference>
<dbReference type="OrthoDB" id="1928087at2759"/>
<dbReference type="GO" id="GO:0051321">
    <property type="term" value="P:meiotic cell cycle"/>
    <property type="evidence" value="ECO:0007669"/>
    <property type="project" value="UniProtKB-KW"/>
</dbReference>
<dbReference type="STRING" id="157652.A0A371IA00"/>
<keyword evidence="5" id="KW-0904">Protein phosphatase</keyword>
<evidence type="ECO:0000313" key="14">
    <source>
        <dbReference type="Proteomes" id="UP000257109"/>
    </source>
</evidence>
<feature type="region of interest" description="Disordered" evidence="10">
    <location>
        <begin position="61"/>
        <end position="94"/>
    </location>
</feature>
<accession>A0A371IA00</accession>
<dbReference type="SUPFAM" id="SSF56019">
    <property type="entry name" value="The spindle assembly checkpoint protein mad2"/>
    <property type="match status" value="1"/>
</dbReference>
<dbReference type="SMART" id="SM00577">
    <property type="entry name" value="CPDc"/>
    <property type="match status" value="1"/>
</dbReference>
<dbReference type="InterPro" id="IPR051294">
    <property type="entry name" value="HORMA_MeioticProgression"/>
</dbReference>
<comment type="function">
    <text evidence="8">Probable phosphatase.</text>
</comment>
<proteinExistence type="inferred from homology"/>
<evidence type="ECO:0000259" key="11">
    <source>
        <dbReference type="PROSITE" id="PS50815"/>
    </source>
</evidence>
<dbReference type="Gene3D" id="3.30.900.10">
    <property type="entry name" value="HORMA domain"/>
    <property type="match status" value="1"/>
</dbReference>
<dbReference type="GO" id="GO:0005634">
    <property type="term" value="C:nucleus"/>
    <property type="evidence" value="ECO:0007669"/>
    <property type="project" value="UniProtKB-SubCell"/>
</dbReference>
<dbReference type="FunFam" id="3.40.50.1000:FF:000015">
    <property type="entry name" value="CTD small phosphatase-like protein 2"/>
    <property type="match status" value="1"/>
</dbReference>
<keyword evidence="6" id="KW-0539">Nucleus</keyword>
<evidence type="ECO:0000256" key="7">
    <source>
        <dbReference type="ARBA" id="ARBA00023254"/>
    </source>
</evidence>
<feature type="domain" description="HORMA" evidence="11">
    <location>
        <begin position="513"/>
        <end position="720"/>
    </location>
</feature>
<dbReference type="Gene3D" id="3.40.50.1000">
    <property type="entry name" value="HAD superfamily/HAD-like"/>
    <property type="match status" value="1"/>
</dbReference>
<dbReference type="InterPro" id="IPR023214">
    <property type="entry name" value="HAD_sf"/>
</dbReference>
<gene>
    <name evidence="13" type="primary">ASY1</name>
    <name evidence="13" type="ORF">CR513_03435</name>
</gene>
<feature type="compositionally biased region" description="Polar residues" evidence="10">
    <location>
        <begin position="1012"/>
        <end position="1025"/>
    </location>
</feature>
<evidence type="ECO:0000256" key="4">
    <source>
        <dbReference type="ARBA" id="ARBA00022801"/>
    </source>
</evidence>
<evidence type="ECO:0000256" key="3">
    <source>
        <dbReference type="ARBA" id="ARBA00022454"/>
    </source>
</evidence>
<feature type="non-terminal residue" evidence="13">
    <location>
        <position position="1"/>
    </location>
</feature>
<dbReference type="InterPro" id="IPR036412">
    <property type="entry name" value="HAD-like_sf"/>
</dbReference>
<dbReference type="GO" id="GO:0004721">
    <property type="term" value="F:phosphoprotein phosphatase activity"/>
    <property type="evidence" value="ECO:0007669"/>
    <property type="project" value="UniProtKB-KW"/>
</dbReference>
<dbReference type="InterPro" id="IPR003511">
    <property type="entry name" value="HORMA_dom"/>
</dbReference>
<keyword evidence="14" id="KW-1185">Reference proteome</keyword>
<comment type="similarity">
    <text evidence="9">Belongs to the CTDSPL2 family.</text>
</comment>
<dbReference type="AlphaFoldDB" id="A0A371IA00"/>
<feature type="region of interest" description="Disordered" evidence="10">
    <location>
        <begin position="1012"/>
        <end position="1101"/>
    </location>
</feature>
<dbReference type="PROSITE" id="PS50815">
    <property type="entry name" value="HORMA"/>
    <property type="match status" value="1"/>
</dbReference>
<dbReference type="PANTHER" id="PTHR48225">
    <property type="entry name" value="HORMA DOMAIN-CONTAINING PROTEIN 1"/>
    <property type="match status" value="1"/>
</dbReference>
<dbReference type="InterPro" id="IPR004274">
    <property type="entry name" value="FCP1_dom"/>
</dbReference>
<evidence type="ECO:0000256" key="2">
    <source>
        <dbReference type="ARBA" id="ARBA00004286"/>
    </source>
</evidence>
<dbReference type="Pfam" id="PF03031">
    <property type="entry name" value="NIF"/>
    <property type="match status" value="1"/>
</dbReference>
<sequence length="1101" mass="124192">MTPDPKFVSLTTLKWPNSIGDWDTLGKSHRECVPSRDNSSFLFPYQNLIRPSNILLKVDMQTKKKTSRRNASQECGSPRVSRAQRKAPENGRAVEKKVTDLITSSARKNKSCKSTDVENKAGESIPSTDLNNGYEFMDSGTSNACLESDAVDGDSLDFMGCNNQAVHLESGTIFSPGFHLSKNSGGKVVDRVDLIKIFQNEDQNGISPHQEIELPQEDAVDGHVSQDSDTAMEVDVNNSSMNGCNSDFDGNGISLEVSAIYLAMKNSKLECVDEHSQDPMSSEICMEEDEFEDFDDFDPYLFIKTLPDLSTVVPTFRRLLLPKQTRSCPPTTLVLDLDETLVHSTLEPCEDVDFTFPVNFNCEEHIVYVRCRPHLKDFLERVSASQSIYAEQLLNVLDPKRKIFRHRVYRESCVYVEGNYLKDLTVLGRDLAHVIIIDNSPQAFGFQVDNGIPIESWFDDRSDQELLLLLPFLESLVGVDDVRPLIAKKFNLREKIAAAVVAQKLKEAEITEQDSLLLTRNLLRIAIFNISYIRGLFPEKYFNDKSVPALGVYDALQKKYLKTLLFCVCEAVDGPMIEEYACKTLTHLVAILFHRAVSFSYSDSDKQEVSMNINRTGNKKQRGTFKCNSTTEITPQQMRSSACKMIRTLVQLMRTLEKMPEERTILMKLLYYDDVTPADYEPPFFKGCSDEEAYHPWEKNPLKMEVGNVNSKHFVLALKVKSVLDPCEDDNEGIQDDMSNGDDSMQQNEYYDTDSEVDLTQGNRYIVAPIDKQQEQGDNGMIDEDNTQDPVEDEQQLVRVKEWINCCHRDTIELTDVLSNFPDISVVLTEEIMDKLVEEGMLSKIGKETYAINKDKNFEYEFAIVKEEIDGQILQVFDKALQVEDRIYMKALYHALPMTHVSVAKLQSLLEGEVNQTAARKIIDKMVRDGFVEPKGNRRLGKRVIHSELTEKKFIEVQKALSATEAMDVDHCEPNSNSKKTGFRLNGINYDVSTCGVLHSIGSDLTRMKVTSETNCTDSGSGQKTTKAKEPGSTPISRPVISRESFALGKENGRTNGIANQGDEADTIICSKTSQDKRPRKTSAVKEPIHQNVKRQRSEAL</sequence>
<evidence type="ECO:0000256" key="6">
    <source>
        <dbReference type="ARBA" id="ARBA00023242"/>
    </source>
</evidence>
<dbReference type="GO" id="GO:0005694">
    <property type="term" value="C:chromosome"/>
    <property type="evidence" value="ECO:0007669"/>
    <property type="project" value="UniProtKB-SubCell"/>
</dbReference>
<keyword evidence="7" id="KW-0469">Meiosis</keyword>
<keyword evidence="4" id="KW-0378">Hydrolase</keyword>
<dbReference type="SUPFAM" id="SSF56784">
    <property type="entry name" value="HAD-like"/>
    <property type="match status" value="1"/>
</dbReference>
<dbReference type="Pfam" id="PF02301">
    <property type="entry name" value="HORMA"/>
    <property type="match status" value="1"/>
</dbReference>
<dbReference type="PROSITE" id="PS50969">
    <property type="entry name" value="FCP1"/>
    <property type="match status" value="1"/>
</dbReference>
<comment type="subcellular location">
    <subcellularLocation>
        <location evidence="2">Chromosome</location>
    </subcellularLocation>
    <subcellularLocation>
        <location evidence="1">Nucleus</location>
    </subcellularLocation>
</comment>
<reference evidence="13" key="1">
    <citation type="submission" date="2018-05" db="EMBL/GenBank/DDBJ databases">
        <title>Draft genome of Mucuna pruriens seed.</title>
        <authorList>
            <person name="Nnadi N.E."/>
            <person name="Vos R."/>
            <person name="Hasami M.H."/>
            <person name="Devisetty U.K."/>
            <person name="Aguiy J.C."/>
        </authorList>
    </citation>
    <scope>NUCLEOTIDE SEQUENCE [LARGE SCALE GENOMIC DNA]</scope>
    <source>
        <strain evidence="13">JCA_2017</strain>
    </source>
</reference>
<dbReference type="InterPro" id="IPR011948">
    <property type="entry name" value="Dullard_phosphatase"/>
</dbReference>
<dbReference type="InterPro" id="IPR036570">
    <property type="entry name" value="HORMA_dom_sf"/>
</dbReference>
<organism evidence="13 14">
    <name type="scientific">Mucuna pruriens</name>
    <name type="common">Velvet bean</name>
    <name type="synonym">Dolichos pruriens</name>
    <dbReference type="NCBI Taxonomy" id="157652"/>
    <lineage>
        <taxon>Eukaryota</taxon>
        <taxon>Viridiplantae</taxon>
        <taxon>Streptophyta</taxon>
        <taxon>Embryophyta</taxon>
        <taxon>Tracheophyta</taxon>
        <taxon>Spermatophyta</taxon>
        <taxon>Magnoliopsida</taxon>
        <taxon>eudicotyledons</taxon>
        <taxon>Gunneridae</taxon>
        <taxon>Pentapetalae</taxon>
        <taxon>rosids</taxon>
        <taxon>fabids</taxon>
        <taxon>Fabales</taxon>
        <taxon>Fabaceae</taxon>
        <taxon>Papilionoideae</taxon>
        <taxon>50 kb inversion clade</taxon>
        <taxon>NPAAA clade</taxon>
        <taxon>indigoferoid/millettioid clade</taxon>
        <taxon>Phaseoleae</taxon>
        <taxon>Mucuna</taxon>
    </lineage>
</organism>
<evidence type="ECO:0000256" key="5">
    <source>
        <dbReference type="ARBA" id="ARBA00022912"/>
    </source>
</evidence>
<evidence type="ECO:0000256" key="8">
    <source>
        <dbReference type="ARBA" id="ARBA00037324"/>
    </source>
</evidence>
<dbReference type="CDD" id="cd07521">
    <property type="entry name" value="HAD_FCP1-like"/>
    <property type="match status" value="1"/>
</dbReference>
<dbReference type="Proteomes" id="UP000257109">
    <property type="component" value="Unassembled WGS sequence"/>
</dbReference>
<evidence type="ECO:0000256" key="10">
    <source>
        <dbReference type="SAM" id="MobiDB-lite"/>
    </source>
</evidence>